<dbReference type="SUPFAM" id="SSF53850">
    <property type="entry name" value="Periplasmic binding protein-like II"/>
    <property type="match status" value="1"/>
</dbReference>
<feature type="chain" id="PRO_5047325517" evidence="4">
    <location>
        <begin position="25"/>
        <end position="409"/>
    </location>
</feature>
<feature type="signal peptide" evidence="4">
    <location>
        <begin position="1"/>
        <end position="24"/>
    </location>
</feature>
<dbReference type="RefSeq" id="WP_284338814.1">
    <property type="nucleotide sequence ID" value="NZ_BSNS01000003.1"/>
</dbReference>
<organism evidence="5 6">
    <name type="scientific">Devosia nitrariae</name>
    <dbReference type="NCBI Taxonomy" id="2071872"/>
    <lineage>
        <taxon>Bacteria</taxon>
        <taxon>Pseudomonadati</taxon>
        <taxon>Pseudomonadota</taxon>
        <taxon>Alphaproteobacteria</taxon>
        <taxon>Hyphomicrobiales</taxon>
        <taxon>Devosiaceae</taxon>
        <taxon>Devosia</taxon>
    </lineage>
</organism>
<dbReference type="EMBL" id="BSNS01000003">
    <property type="protein sequence ID" value="GLQ53365.1"/>
    <property type="molecule type" value="Genomic_DNA"/>
</dbReference>
<evidence type="ECO:0000256" key="2">
    <source>
        <dbReference type="ARBA" id="ARBA00008520"/>
    </source>
</evidence>
<evidence type="ECO:0000256" key="1">
    <source>
        <dbReference type="ARBA" id="ARBA00004418"/>
    </source>
</evidence>
<evidence type="ECO:0000313" key="6">
    <source>
        <dbReference type="Proteomes" id="UP001156691"/>
    </source>
</evidence>
<accession>A0ABQ5W113</accession>
<dbReference type="CDD" id="cd13585">
    <property type="entry name" value="PBP2_TMBP_like"/>
    <property type="match status" value="1"/>
</dbReference>
<dbReference type="PANTHER" id="PTHR43649">
    <property type="entry name" value="ARABINOSE-BINDING PROTEIN-RELATED"/>
    <property type="match status" value="1"/>
</dbReference>
<comment type="similarity">
    <text evidence="2">Belongs to the bacterial solute-binding protein 1 family.</text>
</comment>
<keyword evidence="4" id="KW-0732">Signal</keyword>
<comment type="subcellular location">
    <subcellularLocation>
        <location evidence="1">Periplasm</location>
    </subcellularLocation>
</comment>
<sequence length="409" mass="44165">MKTTLVLAAIALMGGAALTGPAYAQDEPVTITWQMWGSDENDIAAWQHLADMVTEVHPEITVELQTTPWNDYWTKLPVLAASGQLADIVAMQSLRMPNFYSLLEPLDERIADDGFDIDAFDESIIGGMSRDGVIYGLPYDVGPWMMFYNKDKFEEAGLDLPQPGWTLEEFTAAATALTKDGEYGFGVVPNGYSIFAAALGADYINDEGQLDFTNPSAIAAADTFIGLVTEHKVAPVVASGANPGDVIAGRFESGNLAMMVDGPWSLISKNDTVQFELGLAPLPREEGDLNAVTAGSGFGIATSSDNKDAAWKAIQVITGPEALQYLAEAGRALPARKAEWTYWFDVAAADVAGAREALEYSLEHSATYEITDNWNAVENLMTQYFPLAMTGSQTPEQTMQTIQSLAQSQ</sequence>
<proteinExistence type="inferred from homology"/>
<gene>
    <name evidence="5" type="ORF">GCM10010862_06230</name>
</gene>
<dbReference type="Gene3D" id="3.40.190.10">
    <property type="entry name" value="Periplasmic binding protein-like II"/>
    <property type="match status" value="1"/>
</dbReference>
<dbReference type="Proteomes" id="UP001156691">
    <property type="component" value="Unassembled WGS sequence"/>
</dbReference>
<protein>
    <submittedName>
        <fullName evidence="5">Sugar ABC transporter substrate-binding protein</fullName>
    </submittedName>
</protein>
<dbReference type="PANTHER" id="PTHR43649:SF12">
    <property type="entry name" value="DIACETYLCHITOBIOSE BINDING PROTEIN DASA"/>
    <property type="match status" value="1"/>
</dbReference>
<dbReference type="InterPro" id="IPR006059">
    <property type="entry name" value="SBP"/>
</dbReference>
<evidence type="ECO:0000313" key="5">
    <source>
        <dbReference type="EMBL" id="GLQ53365.1"/>
    </source>
</evidence>
<keyword evidence="6" id="KW-1185">Reference proteome</keyword>
<evidence type="ECO:0000256" key="4">
    <source>
        <dbReference type="SAM" id="SignalP"/>
    </source>
</evidence>
<comment type="caution">
    <text evidence="5">The sequence shown here is derived from an EMBL/GenBank/DDBJ whole genome shotgun (WGS) entry which is preliminary data.</text>
</comment>
<reference evidence="6" key="1">
    <citation type="journal article" date="2019" name="Int. J. Syst. Evol. Microbiol.">
        <title>The Global Catalogue of Microorganisms (GCM) 10K type strain sequencing project: providing services to taxonomists for standard genome sequencing and annotation.</title>
        <authorList>
            <consortium name="The Broad Institute Genomics Platform"/>
            <consortium name="The Broad Institute Genome Sequencing Center for Infectious Disease"/>
            <person name="Wu L."/>
            <person name="Ma J."/>
        </authorList>
    </citation>
    <scope>NUCLEOTIDE SEQUENCE [LARGE SCALE GENOMIC DNA]</scope>
    <source>
        <strain evidence="6">NBRC 112416</strain>
    </source>
</reference>
<evidence type="ECO:0000256" key="3">
    <source>
        <dbReference type="ARBA" id="ARBA00022764"/>
    </source>
</evidence>
<dbReference type="Pfam" id="PF01547">
    <property type="entry name" value="SBP_bac_1"/>
    <property type="match status" value="1"/>
</dbReference>
<keyword evidence="3" id="KW-0574">Periplasm</keyword>
<dbReference type="InterPro" id="IPR050490">
    <property type="entry name" value="Bact_solute-bd_prot1"/>
</dbReference>
<name>A0ABQ5W113_9HYPH</name>